<dbReference type="PROSITE" id="PS00018">
    <property type="entry name" value="EF_HAND_1"/>
    <property type="match status" value="1"/>
</dbReference>
<comment type="caution">
    <text evidence="8">The sequence shown here is derived from an EMBL/GenBank/DDBJ whole genome shotgun (WGS) entry which is preliminary data.</text>
</comment>
<feature type="compositionally biased region" description="Basic and acidic residues" evidence="5">
    <location>
        <begin position="27"/>
        <end position="36"/>
    </location>
</feature>
<dbReference type="Gene3D" id="3.40.190.10">
    <property type="entry name" value="Periplasmic binding protein-like II"/>
    <property type="match status" value="1"/>
</dbReference>
<dbReference type="GO" id="GO:0030313">
    <property type="term" value="C:cell envelope"/>
    <property type="evidence" value="ECO:0007669"/>
    <property type="project" value="UniProtKB-SubCell"/>
</dbReference>
<evidence type="ECO:0000256" key="6">
    <source>
        <dbReference type="SAM" id="SignalP"/>
    </source>
</evidence>
<evidence type="ECO:0000256" key="2">
    <source>
        <dbReference type="ARBA" id="ARBA00005695"/>
    </source>
</evidence>
<feature type="compositionally biased region" description="Low complexity" evidence="5">
    <location>
        <begin position="37"/>
        <end position="52"/>
    </location>
</feature>
<dbReference type="Proteomes" id="UP001357733">
    <property type="component" value="Unassembled WGS sequence"/>
</dbReference>
<accession>A0AAW9MTB6</accession>
<dbReference type="GO" id="GO:0015833">
    <property type="term" value="P:peptide transport"/>
    <property type="evidence" value="ECO:0007669"/>
    <property type="project" value="TreeGrafter"/>
</dbReference>
<dbReference type="InterPro" id="IPR039424">
    <property type="entry name" value="SBP_5"/>
</dbReference>
<name>A0AAW9MTB6_9FIRM</name>
<dbReference type="EMBL" id="JAYKOT010000001">
    <property type="protein sequence ID" value="MEB3428814.1"/>
    <property type="molecule type" value="Genomic_DNA"/>
</dbReference>
<evidence type="ECO:0000313" key="8">
    <source>
        <dbReference type="EMBL" id="MEB3428814.1"/>
    </source>
</evidence>
<dbReference type="PANTHER" id="PTHR30290:SF10">
    <property type="entry name" value="PERIPLASMIC OLIGOPEPTIDE-BINDING PROTEIN-RELATED"/>
    <property type="match status" value="1"/>
</dbReference>
<feature type="region of interest" description="Disordered" evidence="5">
    <location>
        <begin position="27"/>
        <end position="66"/>
    </location>
</feature>
<feature type="chain" id="PRO_5044004372" evidence="6">
    <location>
        <begin position="24"/>
        <end position="696"/>
    </location>
</feature>
<evidence type="ECO:0000259" key="7">
    <source>
        <dbReference type="Pfam" id="PF00496"/>
    </source>
</evidence>
<dbReference type="RefSeq" id="WP_324618843.1">
    <property type="nucleotide sequence ID" value="NZ_JAYKOT010000001.1"/>
</dbReference>
<keyword evidence="9" id="KW-1185">Reference proteome</keyword>
<keyword evidence="3" id="KW-0813">Transport</keyword>
<gene>
    <name evidence="8" type="ORF">VLK81_02045</name>
</gene>
<comment type="subcellular location">
    <subcellularLocation>
        <location evidence="1">Cell envelope</location>
    </subcellularLocation>
</comment>
<organism evidence="8 9">
    <name type="scientific">Citroniella saccharovorans</name>
    <dbReference type="NCBI Taxonomy" id="2053367"/>
    <lineage>
        <taxon>Bacteria</taxon>
        <taxon>Bacillati</taxon>
        <taxon>Bacillota</taxon>
        <taxon>Tissierellia</taxon>
        <taxon>Tissierellales</taxon>
        <taxon>Peptoniphilaceae</taxon>
        <taxon>Citroniella</taxon>
    </lineage>
</organism>
<feature type="domain" description="Solute-binding protein family 5" evidence="7">
    <location>
        <begin position="116"/>
        <end position="571"/>
    </location>
</feature>
<evidence type="ECO:0000256" key="4">
    <source>
        <dbReference type="ARBA" id="ARBA00022729"/>
    </source>
</evidence>
<dbReference type="Pfam" id="PF00496">
    <property type="entry name" value="SBP_bac_5"/>
    <property type="match status" value="1"/>
</dbReference>
<comment type="similarity">
    <text evidence="2">Belongs to the bacterial solute-binding protein 5 family.</text>
</comment>
<dbReference type="AlphaFoldDB" id="A0AAW9MTB6"/>
<protein>
    <submittedName>
        <fullName evidence="8">ABC transporter substrate-binding protein</fullName>
    </submittedName>
</protein>
<evidence type="ECO:0000313" key="9">
    <source>
        <dbReference type="Proteomes" id="UP001357733"/>
    </source>
</evidence>
<dbReference type="Gene3D" id="3.90.76.10">
    <property type="entry name" value="Dipeptide-binding Protein, Domain 1"/>
    <property type="match status" value="1"/>
</dbReference>
<dbReference type="Gene3D" id="3.10.105.10">
    <property type="entry name" value="Dipeptide-binding Protein, Domain 3"/>
    <property type="match status" value="1"/>
</dbReference>
<dbReference type="PANTHER" id="PTHR30290">
    <property type="entry name" value="PERIPLASMIC BINDING COMPONENT OF ABC TRANSPORTER"/>
    <property type="match status" value="1"/>
</dbReference>
<dbReference type="SUPFAM" id="SSF53850">
    <property type="entry name" value="Periplasmic binding protein-like II"/>
    <property type="match status" value="1"/>
</dbReference>
<dbReference type="InterPro" id="IPR018247">
    <property type="entry name" value="EF_Hand_1_Ca_BS"/>
</dbReference>
<keyword evidence="4 6" id="KW-0732">Signal</keyword>
<evidence type="ECO:0000256" key="1">
    <source>
        <dbReference type="ARBA" id="ARBA00004196"/>
    </source>
</evidence>
<dbReference type="GO" id="GO:1904680">
    <property type="term" value="F:peptide transmembrane transporter activity"/>
    <property type="evidence" value="ECO:0007669"/>
    <property type="project" value="TreeGrafter"/>
</dbReference>
<proteinExistence type="inferred from homology"/>
<evidence type="ECO:0000256" key="3">
    <source>
        <dbReference type="ARBA" id="ARBA00022448"/>
    </source>
</evidence>
<evidence type="ECO:0000256" key="5">
    <source>
        <dbReference type="SAM" id="MobiDB-lite"/>
    </source>
</evidence>
<dbReference type="InterPro" id="IPR000914">
    <property type="entry name" value="SBP_5_dom"/>
</dbReference>
<dbReference type="PROSITE" id="PS51257">
    <property type="entry name" value="PROKAR_LIPOPROTEIN"/>
    <property type="match status" value="1"/>
</dbReference>
<feature type="signal peptide" evidence="6">
    <location>
        <begin position="1"/>
        <end position="23"/>
    </location>
</feature>
<sequence length="696" mass="78426">MNKKKVIALLLAFAMMIPVFLTACNKETDKKPDDKQTTTNTENTDDTANNGEETPDGEDNKEVDPSQMKISKLDELNVASATQVATYDYVLSSKTSDHEINANLVDGLLETDTNGKLKPCLAESYESNEDKTVWTFKIRQGVNWVDADENEEGTLTAEDFVTGVRHGAEFKSETSWLLQDIIKGYSDYLKSDFSDEEWEKVGVKALSEDTLEFTLEKPTPFFPSMTTYTVLYPISRNFLEGKGPGCALGSPDPENCSFGALQNDAILYNGGYIMEENTAKSRIVMKANPSYWDKDNVFLKKVTYIYDDGSDPYSVIKGFESGLYPQAALSATWEDYDKYLDKYKDYAYFNLPNAYAFGIVFNFNRQTFDETNYASDEEARENTHKAILSENFRKALRAAYDAKAALAVTAPEALAAETLRNVNNFPEAGNLSDGTTYYENVSKQYEEMTGEKVDLNDGQDPWLSKEKALEFIAKAEEEGIKFPVKLDMLVLQTSDSLVKKGQSMKKSIEENTDGKIIIELVMRDKDTVESIAYRNGDPAKADYDISTFTGWGPDYADPKSFVDIYSATTGNYMINCGLGTEDEEGNVEDQDIKEQVGIMEYEKYYREADKETSDMDKRYTLFAKADACLIKHAFYIPTSQQTRGQVVSHYVPFSQLYSPWGASQLKFKSLQLQENIVTAEERQAAYEKFEEAKKAN</sequence>
<reference evidence="8 9" key="1">
    <citation type="submission" date="2024-01" db="EMBL/GenBank/DDBJ databases">
        <title>Complete genome sequence of Citroniella saccharovorans strain M6.X9, isolated from human fecal sample.</title>
        <authorList>
            <person name="Cheng G."/>
            <person name="Westerholm M."/>
            <person name="Schnurer A."/>
        </authorList>
    </citation>
    <scope>NUCLEOTIDE SEQUENCE [LARGE SCALE GENOMIC DNA]</scope>
    <source>
        <strain evidence="8 9">DSM 29873</strain>
    </source>
</reference>